<organism evidence="2 3">
    <name type="scientific">Solanum commersonii</name>
    <name type="common">Commerson's wild potato</name>
    <name type="synonym">Commerson's nightshade</name>
    <dbReference type="NCBI Taxonomy" id="4109"/>
    <lineage>
        <taxon>Eukaryota</taxon>
        <taxon>Viridiplantae</taxon>
        <taxon>Streptophyta</taxon>
        <taxon>Embryophyta</taxon>
        <taxon>Tracheophyta</taxon>
        <taxon>Spermatophyta</taxon>
        <taxon>Magnoliopsida</taxon>
        <taxon>eudicotyledons</taxon>
        <taxon>Gunneridae</taxon>
        <taxon>Pentapetalae</taxon>
        <taxon>asterids</taxon>
        <taxon>lamiids</taxon>
        <taxon>Solanales</taxon>
        <taxon>Solanaceae</taxon>
        <taxon>Solanoideae</taxon>
        <taxon>Solaneae</taxon>
        <taxon>Solanum</taxon>
    </lineage>
</organism>
<dbReference type="EMBL" id="JACXVP010000002">
    <property type="protein sequence ID" value="KAG5619652.1"/>
    <property type="molecule type" value="Genomic_DNA"/>
</dbReference>
<gene>
    <name evidence="2" type="ORF">H5410_004870</name>
</gene>
<dbReference type="Proteomes" id="UP000824120">
    <property type="component" value="Chromosome 2"/>
</dbReference>
<comment type="caution">
    <text evidence="2">The sequence shown here is derived from an EMBL/GenBank/DDBJ whole genome shotgun (WGS) entry which is preliminary data.</text>
</comment>
<name>A0A9J6A619_SOLCO</name>
<reference evidence="2 3" key="1">
    <citation type="submission" date="2020-09" db="EMBL/GenBank/DDBJ databases">
        <title>De no assembly of potato wild relative species, Solanum commersonii.</title>
        <authorList>
            <person name="Cho K."/>
        </authorList>
    </citation>
    <scope>NUCLEOTIDE SEQUENCE [LARGE SCALE GENOMIC DNA]</scope>
    <source>
        <strain evidence="2">LZ3.2</strain>
        <tissue evidence="2">Leaf</tissue>
    </source>
</reference>
<feature type="signal peptide" evidence="1">
    <location>
        <begin position="1"/>
        <end position="22"/>
    </location>
</feature>
<evidence type="ECO:0000256" key="1">
    <source>
        <dbReference type="SAM" id="SignalP"/>
    </source>
</evidence>
<accession>A0A9J6A619</accession>
<evidence type="ECO:0000313" key="3">
    <source>
        <dbReference type="Proteomes" id="UP000824120"/>
    </source>
</evidence>
<dbReference type="AlphaFoldDB" id="A0A9J6A619"/>
<evidence type="ECO:0008006" key="4">
    <source>
        <dbReference type="Google" id="ProtNLM"/>
    </source>
</evidence>
<keyword evidence="1" id="KW-0732">Signal</keyword>
<keyword evidence="3" id="KW-1185">Reference proteome</keyword>
<proteinExistence type="predicted"/>
<protein>
    <recommendedName>
        <fullName evidence="4">Secreted protein</fullName>
    </recommendedName>
</protein>
<feature type="chain" id="PRO_5039933989" description="Secreted protein" evidence="1">
    <location>
        <begin position="23"/>
        <end position="153"/>
    </location>
</feature>
<sequence length="153" mass="17429">MQCGIILHHAFWLLLPPLLIQQLNKFAVCSGMVQFDFVRLRKMAQICVVKLQCKNRCWLVSVVFPHSEHQDTIILPFLLSTSCVRQALLATNHVKHFILVGAKGSPYLSPQTLLRVALLGTFHFVCPANHENPIFTMFPSQRIKSIGDAREFF</sequence>
<evidence type="ECO:0000313" key="2">
    <source>
        <dbReference type="EMBL" id="KAG5619652.1"/>
    </source>
</evidence>